<gene>
    <name evidence="3" type="ORF">EIM44_01405</name>
</gene>
<feature type="transmembrane region" description="Helical" evidence="1">
    <location>
        <begin position="7"/>
        <end position="28"/>
    </location>
</feature>
<dbReference type="InterPro" id="IPR036866">
    <property type="entry name" value="RibonucZ/Hydroxyglut_hydro"/>
</dbReference>
<dbReference type="GO" id="GO:0070290">
    <property type="term" value="F:N-acylphosphatidylethanolamine-specific phospholipase D activity"/>
    <property type="evidence" value="ECO:0007669"/>
    <property type="project" value="InterPro"/>
</dbReference>
<keyword evidence="1" id="KW-1133">Transmembrane helix</keyword>
<dbReference type="GO" id="GO:0008270">
    <property type="term" value="F:zinc ion binding"/>
    <property type="evidence" value="ECO:0007669"/>
    <property type="project" value="InterPro"/>
</dbReference>
<accession>A0A3R8N1G7</accession>
<dbReference type="InterPro" id="IPR024884">
    <property type="entry name" value="NAPE-PLD"/>
</dbReference>
<dbReference type="EMBL" id="RRUC01000008">
    <property type="protein sequence ID" value="RRN05343.1"/>
    <property type="molecule type" value="Genomic_DNA"/>
</dbReference>
<dbReference type="SUPFAM" id="SSF56281">
    <property type="entry name" value="Metallo-hydrolase/oxidoreductase"/>
    <property type="match status" value="1"/>
</dbReference>
<keyword evidence="1" id="KW-0812">Transmembrane</keyword>
<organism evidence="3 4">
    <name type="scientific">Bibersteinia trehalosi</name>
    <name type="common">Pasteurella trehalosi</name>
    <dbReference type="NCBI Taxonomy" id="47735"/>
    <lineage>
        <taxon>Bacteria</taxon>
        <taxon>Pseudomonadati</taxon>
        <taxon>Pseudomonadota</taxon>
        <taxon>Gammaproteobacteria</taxon>
        <taxon>Pasteurellales</taxon>
        <taxon>Pasteurellaceae</taxon>
        <taxon>Bibersteinia</taxon>
    </lineage>
</organism>
<name>A0A3R8N1G7_BIBTR</name>
<dbReference type="Proteomes" id="UP000276010">
    <property type="component" value="Unassembled WGS sequence"/>
</dbReference>
<proteinExistence type="predicted"/>
<keyword evidence="1" id="KW-0472">Membrane</keyword>
<comment type="caution">
    <text evidence="3">The sequence shown here is derived from an EMBL/GenBank/DDBJ whole genome shotgun (WGS) entry which is preliminary data.</text>
</comment>
<evidence type="ECO:0000313" key="3">
    <source>
        <dbReference type="EMBL" id="RRN05343.1"/>
    </source>
</evidence>
<dbReference type="STRING" id="1263831.F543_23350"/>
<dbReference type="PANTHER" id="PTHR15032:SF4">
    <property type="entry name" value="N-ACYL-PHOSPHATIDYLETHANOLAMINE-HYDROLYZING PHOSPHOLIPASE D"/>
    <property type="match status" value="1"/>
</dbReference>
<sequence length="370" mass="42236">MPILILIFKYLVCIAAMLALSGYIFMVFHPVFGGKPDAQSLVKIQRSPNFNGKKFINLEETTIQTGEEEISLWQWTKDKLIASSHNTPRQALPSVPLNLSLFRDGSVVWFGHSTVLFQTHGKRLITDPVYYHASPLPFVVEPFKMQHTPTVEELSALDAVLISHDHYDHLDYKTILQIDAKTQRFIVPLGVKAHLQRWGVASEKITELDWDESVNLDGVEITLVPSRHFSGRALNTQDSTLWGGYVVKSPDLSLYFSADTGYGSHFVERVAKYAPFDFVMIENGAYNDKWALIHEFPEQAVQAVRDVQGTKVVPIHWGKFDLSEHHWTDPVKRFLADAKQHNLQVATPKIGEVFHIFEPLPHEKWWEKVK</sequence>
<feature type="domain" description="Metallo-beta-lactamase" evidence="2">
    <location>
        <begin position="124"/>
        <end position="317"/>
    </location>
</feature>
<dbReference type="RefSeq" id="WP_125134380.1">
    <property type="nucleotide sequence ID" value="NZ_CP146202.1"/>
</dbReference>
<dbReference type="Pfam" id="PF12706">
    <property type="entry name" value="Lactamase_B_2"/>
    <property type="match status" value="1"/>
</dbReference>
<evidence type="ECO:0000313" key="4">
    <source>
        <dbReference type="Proteomes" id="UP000276010"/>
    </source>
</evidence>
<dbReference type="InterPro" id="IPR001279">
    <property type="entry name" value="Metallo-B-lactamas"/>
</dbReference>
<dbReference type="AlphaFoldDB" id="A0A3R8N1G7"/>
<reference evidence="3 4" key="1">
    <citation type="submission" date="2018-11" db="EMBL/GenBank/DDBJ databases">
        <title>Whole genome sequence of Bibersteinia trehalosi strain OADDL-BT1 an multidrug resistant pathogen isolate.</title>
        <authorList>
            <person name="Couger M."/>
            <person name="Ramachandran A."/>
        </authorList>
    </citation>
    <scope>NUCLEOTIDE SEQUENCE [LARGE SCALE GENOMIC DNA]</scope>
    <source>
        <strain evidence="3 4">OADDL-BT1</strain>
    </source>
</reference>
<dbReference type="Gene3D" id="3.60.15.10">
    <property type="entry name" value="Ribonuclease Z/Hydroxyacylglutathione hydrolase-like"/>
    <property type="match status" value="1"/>
</dbReference>
<dbReference type="GO" id="GO:0005737">
    <property type="term" value="C:cytoplasm"/>
    <property type="evidence" value="ECO:0007669"/>
    <property type="project" value="TreeGrafter"/>
</dbReference>
<dbReference type="PANTHER" id="PTHR15032">
    <property type="entry name" value="N-ACYL-PHOSPHATIDYLETHANOLAMINE-HYDROLYZING PHOSPHOLIPASE D"/>
    <property type="match status" value="1"/>
</dbReference>
<evidence type="ECO:0000259" key="2">
    <source>
        <dbReference type="Pfam" id="PF12706"/>
    </source>
</evidence>
<protein>
    <submittedName>
        <fullName evidence="3">Multidrug transporter</fullName>
    </submittedName>
</protein>
<dbReference type="PIRSF" id="PIRSF038896">
    <property type="entry name" value="NAPE-PLD"/>
    <property type="match status" value="1"/>
</dbReference>
<evidence type="ECO:0000256" key="1">
    <source>
        <dbReference type="SAM" id="Phobius"/>
    </source>
</evidence>